<dbReference type="InterPro" id="IPR051813">
    <property type="entry name" value="HepT_RNase_toxin"/>
</dbReference>
<reference evidence="7" key="1">
    <citation type="journal article" date="2020" name="mSystems">
        <title>Genome- and Community-Level Interaction Insights into Carbon Utilization and Element Cycling Functions of Hydrothermarchaeota in Hydrothermal Sediment.</title>
        <authorList>
            <person name="Zhou Z."/>
            <person name="Liu Y."/>
            <person name="Xu W."/>
            <person name="Pan J."/>
            <person name="Luo Z.H."/>
            <person name="Li M."/>
        </authorList>
    </citation>
    <scope>NUCLEOTIDE SEQUENCE [LARGE SCALE GENOMIC DNA]</scope>
    <source>
        <strain evidence="7">SpSt-210</strain>
    </source>
</reference>
<comment type="similarity">
    <text evidence="6">Belongs to the HepT RNase toxin family.</text>
</comment>
<name>A0A831X8P9_9BACT</name>
<dbReference type="InterPro" id="IPR037038">
    <property type="entry name" value="HepT-like_sf"/>
</dbReference>
<organism evidence="7">
    <name type="scientific">Thermorudis peleae</name>
    <dbReference type="NCBI Taxonomy" id="1382356"/>
    <lineage>
        <taxon>Bacteria</taxon>
        <taxon>Pseudomonadati</taxon>
        <taxon>Thermomicrobiota</taxon>
        <taxon>Thermomicrobia</taxon>
        <taxon>Thermomicrobia incertae sedis</taxon>
        <taxon>Thermorudis</taxon>
    </lineage>
</organism>
<evidence type="ECO:0000256" key="5">
    <source>
        <dbReference type="ARBA" id="ARBA00022801"/>
    </source>
</evidence>
<keyword evidence="2" id="KW-1277">Toxin-antitoxin system</keyword>
<dbReference type="Gene3D" id="1.20.120.580">
    <property type="entry name" value="bsu32300-like"/>
    <property type="match status" value="1"/>
</dbReference>
<gene>
    <name evidence="7" type="ORF">ENP34_08250</name>
</gene>
<keyword evidence="1" id="KW-0597">Phosphoprotein</keyword>
<keyword evidence="4" id="KW-0547">Nucleotide-binding</keyword>
<protein>
    <submittedName>
        <fullName evidence="7">DUF86 domain-containing protein</fullName>
    </submittedName>
</protein>
<dbReference type="GO" id="GO:0000166">
    <property type="term" value="F:nucleotide binding"/>
    <property type="evidence" value="ECO:0007669"/>
    <property type="project" value="UniProtKB-KW"/>
</dbReference>
<evidence type="ECO:0000256" key="6">
    <source>
        <dbReference type="ARBA" id="ARBA00024207"/>
    </source>
</evidence>
<dbReference type="GO" id="GO:0004540">
    <property type="term" value="F:RNA nuclease activity"/>
    <property type="evidence" value="ECO:0007669"/>
    <property type="project" value="InterPro"/>
</dbReference>
<keyword evidence="3" id="KW-0540">Nuclease</keyword>
<keyword evidence="5" id="KW-0378">Hydrolase</keyword>
<comment type="caution">
    <text evidence="7">The sequence shown here is derived from an EMBL/GenBank/DDBJ whole genome shotgun (WGS) entry which is preliminary data.</text>
</comment>
<evidence type="ECO:0000256" key="4">
    <source>
        <dbReference type="ARBA" id="ARBA00022741"/>
    </source>
</evidence>
<evidence type="ECO:0000256" key="2">
    <source>
        <dbReference type="ARBA" id="ARBA00022649"/>
    </source>
</evidence>
<dbReference type="GO" id="GO:0110001">
    <property type="term" value="C:toxin-antitoxin complex"/>
    <property type="evidence" value="ECO:0007669"/>
    <property type="project" value="InterPro"/>
</dbReference>
<accession>A0A831X8P9</accession>
<proteinExistence type="inferred from homology"/>
<dbReference type="PANTHER" id="PTHR34139:SF1">
    <property type="entry name" value="RNASE MJ1380-RELATED"/>
    <property type="match status" value="1"/>
</dbReference>
<dbReference type="GO" id="GO:0016787">
    <property type="term" value="F:hydrolase activity"/>
    <property type="evidence" value="ECO:0007669"/>
    <property type="project" value="UniProtKB-KW"/>
</dbReference>
<dbReference type="Pfam" id="PF01934">
    <property type="entry name" value="HepT-like"/>
    <property type="match status" value="1"/>
</dbReference>
<evidence type="ECO:0000256" key="3">
    <source>
        <dbReference type="ARBA" id="ARBA00022722"/>
    </source>
</evidence>
<dbReference type="AlphaFoldDB" id="A0A831X8P9"/>
<dbReference type="InterPro" id="IPR008201">
    <property type="entry name" value="HepT-like"/>
</dbReference>
<dbReference type="PANTHER" id="PTHR34139">
    <property type="entry name" value="UPF0331 PROTEIN MJ0127"/>
    <property type="match status" value="1"/>
</dbReference>
<sequence>MRQAAELIASFTAGKTFADYEVDALLRSAVERQFEIIGEALARLARLDETLASRISEYRRIIAFRNILIHGYADVDHHIVWDIIESKLPTLRREVTTLLERE</sequence>
<evidence type="ECO:0000256" key="1">
    <source>
        <dbReference type="ARBA" id="ARBA00022553"/>
    </source>
</evidence>
<evidence type="ECO:0000313" key="7">
    <source>
        <dbReference type="EMBL" id="HEG91420.1"/>
    </source>
</evidence>
<dbReference type="EMBL" id="DSIY01000197">
    <property type="protein sequence ID" value="HEG91420.1"/>
    <property type="molecule type" value="Genomic_DNA"/>
</dbReference>